<name>A0A5P1FMV7_ASPOF</name>
<dbReference type="Proteomes" id="UP000243459">
    <property type="component" value="Chromosome 1"/>
</dbReference>
<sequence length="86" mass="8950">MTLPYLGVDSGRRKEEGGRGVDSGRLEEEGGRGRNHDIGVDGTNHAVDVIVESGRKEGGFDGGNLGRERSRVGGGFGDSSSRAGPH</sequence>
<accession>A0A5P1FMV7</accession>
<evidence type="ECO:0000256" key="1">
    <source>
        <dbReference type="SAM" id="MobiDB-lite"/>
    </source>
</evidence>
<dbReference type="EMBL" id="CM007381">
    <property type="protein sequence ID" value="ONK79452.1"/>
    <property type="molecule type" value="Genomic_DNA"/>
</dbReference>
<reference evidence="3" key="1">
    <citation type="journal article" date="2017" name="Nat. Commun.">
        <title>The asparagus genome sheds light on the origin and evolution of a young Y chromosome.</title>
        <authorList>
            <person name="Harkess A."/>
            <person name="Zhou J."/>
            <person name="Xu C."/>
            <person name="Bowers J.E."/>
            <person name="Van der Hulst R."/>
            <person name="Ayyampalayam S."/>
            <person name="Mercati F."/>
            <person name="Riccardi P."/>
            <person name="McKain M.R."/>
            <person name="Kakrana A."/>
            <person name="Tang H."/>
            <person name="Ray J."/>
            <person name="Groenendijk J."/>
            <person name="Arikit S."/>
            <person name="Mathioni S.M."/>
            <person name="Nakano M."/>
            <person name="Shan H."/>
            <person name="Telgmann-Rauber A."/>
            <person name="Kanno A."/>
            <person name="Yue Z."/>
            <person name="Chen H."/>
            <person name="Li W."/>
            <person name="Chen Y."/>
            <person name="Xu X."/>
            <person name="Zhang Y."/>
            <person name="Luo S."/>
            <person name="Chen H."/>
            <person name="Gao J."/>
            <person name="Mao Z."/>
            <person name="Pires J.C."/>
            <person name="Luo M."/>
            <person name="Kudrna D."/>
            <person name="Wing R.A."/>
            <person name="Meyers B.C."/>
            <person name="Yi K."/>
            <person name="Kong H."/>
            <person name="Lavrijsen P."/>
            <person name="Sunseri F."/>
            <person name="Falavigna A."/>
            <person name="Ye Y."/>
            <person name="Leebens-Mack J.H."/>
            <person name="Chen G."/>
        </authorList>
    </citation>
    <scope>NUCLEOTIDE SEQUENCE [LARGE SCALE GENOMIC DNA]</scope>
    <source>
        <strain evidence="3">cv. DH0086</strain>
    </source>
</reference>
<evidence type="ECO:0000313" key="2">
    <source>
        <dbReference type="EMBL" id="ONK79452.1"/>
    </source>
</evidence>
<dbReference type="Gramene" id="ONK79452">
    <property type="protein sequence ID" value="ONK79452"/>
    <property type="gene ID" value="A4U43_C01F6510"/>
</dbReference>
<gene>
    <name evidence="2" type="ORF">A4U43_C01F6510</name>
</gene>
<evidence type="ECO:0000313" key="3">
    <source>
        <dbReference type="Proteomes" id="UP000243459"/>
    </source>
</evidence>
<proteinExistence type="predicted"/>
<organism evidence="2 3">
    <name type="scientific">Asparagus officinalis</name>
    <name type="common">Garden asparagus</name>
    <dbReference type="NCBI Taxonomy" id="4686"/>
    <lineage>
        <taxon>Eukaryota</taxon>
        <taxon>Viridiplantae</taxon>
        <taxon>Streptophyta</taxon>
        <taxon>Embryophyta</taxon>
        <taxon>Tracheophyta</taxon>
        <taxon>Spermatophyta</taxon>
        <taxon>Magnoliopsida</taxon>
        <taxon>Liliopsida</taxon>
        <taxon>Asparagales</taxon>
        <taxon>Asparagaceae</taxon>
        <taxon>Asparagoideae</taxon>
        <taxon>Asparagus</taxon>
    </lineage>
</organism>
<dbReference type="AlphaFoldDB" id="A0A5P1FMV7"/>
<feature type="compositionally biased region" description="Basic and acidic residues" evidence="1">
    <location>
        <begin position="10"/>
        <end position="39"/>
    </location>
</feature>
<keyword evidence="3" id="KW-1185">Reference proteome</keyword>
<protein>
    <submittedName>
        <fullName evidence="2">Uncharacterized protein</fullName>
    </submittedName>
</protein>
<feature type="region of interest" description="Disordered" evidence="1">
    <location>
        <begin position="1"/>
        <end position="86"/>
    </location>
</feature>